<keyword evidence="2 5" id="KW-0547">Nucleotide-binding</keyword>
<feature type="domain" description="Protein kinase" evidence="8">
    <location>
        <begin position="436"/>
        <end position="693"/>
    </location>
</feature>
<sequence length="694" mass="72202">MTTTADTAPLPPDLRSGAAPGPPASGAAADGPPPEGPARGRRGGGPGLPLGTRFLLLAAALIGVPMAAAIAVTAWRAQQVAGLAVADALEQAHSARTAFDRQRARQLRLIARLVAQDPAFVAYVAEGDPLSTADLLAERRRSLDCDFAIVLDPAGRVIARTDRPGRAGDDLSGDPLVAEALRAGEASGVWRDGGRLYAAVASPLLSGLRTPEGVLVAGFALDDAVALELKRVAGADVCFVAGDSAAARVTASTLGAGGDALAAALGDALPRVLAGERAVLPRVWLERRAWGARVEPLRDAAGGPVGAVVTLASLDAALAPYRRIEGALLAVGALAMLAAFAVSWAAARRLSGPLERLAAAAESAREGRLDAPLETGGGDEVGRLARAFHSLLAELREERETAAFLAARARALREAPAAPTRADGALAPGTVLGGRFEVLSTLGSGGMGVVYLARDREVQDLVALKTLHPARAGAGDLERLKTELRLARRITHPHVVRVHDFGQVDGVPFISMEYVEGVTLRALLRAGVPPLPVALRVARQVAAGLEAAHEFGVLHRDLKPENVVFEPAGRVKLMDFGIARAARHAPEEGAFAGTLGYAAPEVMEGREAGAPSDVFSFGVMLHELITGRRPWPGTDPRELMYRMLHEPPPPLDARGARVPASLAAIVRGCLARAPEARYADAHALRAALEEVRLA</sequence>
<dbReference type="Pfam" id="PF00069">
    <property type="entry name" value="Pkinase"/>
    <property type="match status" value="1"/>
</dbReference>
<dbReference type="InterPro" id="IPR029151">
    <property type="entry name" value="Sensor-like_sf"/>
</dbReference>
<proteinExistence type="predicted"/>
<dbReference type="PROSITE" id="PS50885">
    <property type="entry name" value="HAMP"/>
    <property type="match status" value="1"/>
</dbReference>
<dbReference type="GO" id="GO:0005524">
    <property type="term" value="F:ATP binding"/>
    <property type="evidence" value="ECO:0007669"/>
    <property type="project" value="UniProtKB-UniRule"/>
</dbReference>
<dbReference type="CDD" id="cd18773">
    <property type="entry name" value="PDC1_HK_sensor"/>
    <property type="match status" value="1"/>
</dbReference>
<evidence type="ECO:0000259" key="9">
    <source>
        <dbReference type="PROSITE" id="PS50885"/>
    </source>
</evidence>
<dbReference type="SUPFAM" id="SSF158472">
    <property type="entry name" value="HAMP domain-like"/>
    <property type="match status" value="1"/>
</dbReference>
<dbReference type="SUPFAM" id="SSF103190">
    <property type="entry name" value="Sensory domain-like"/>
    <property type="match status" value="1"/>
</dbReference>
<dbReference type="Pfam" id="PF14827">
    <property type="entry name" value="dCache_3"/>
    <property type="match status" value="1"/>
</dbReference>
<dbReference type="CDD" id="cd14014">
    <property type="entry name" value="STKc_PknB_like"/>
    <property type="match status" value="1"/>
</dbReference>
<comment type="caution">
    <text evidence="10">The sequence shown here is derived from an EMBL/GenBank/DDBJ whole genome shotgun (WGS) entry which is preliminary data.</text>
</comment>
<dbReference type="InterPro" id="IPR003660">
    <property type="entry name" value="HAMP_dom"/>
</dbReference>
<evidence type="ECO:0000256" key="3">
    <source>
        <dbReference type="ARBA" id="ARBA00022777"/>
    </source>
</evidence>
<feature type="binding site" evidence="5">
    <location>
        <position position="465"/>
    </location>
    <ligand>
        <name>ATP</name>
        <dbReference type="ChEBI" id="CHEBI:30616"/>
    </ligand>
</feature>
<feature type="domain" description="HAMP" evidence="9">
    <location>
        <begin position="348"/>
        <end position="400"/>
    </location>
</feature>
<evidence type="ECO:0000256" key="7">
    <source>
        <dbReference type="SAM" id="Phobius"/>
    </source>
</evidence>
<dbReference type="InterPro" id="IPR008271">
    <property type="entry name" value="Ser/Thr_kinase_AS"/>
</dbReference>
<keyword evidence="1" id="KW-0808">Transferase</keyword>
<organism evidence="10">
    <name type="scientific">Eiseniibacteriota bacterium</name>
    <dbReference type="NCBI Taxonomy" id="2212470"/>
    <lineage>
        <taxon>Bacteria</taxon>
        <taxon>Candidatus Eiseniibacteriota</taxon>
    </lineage>
</organism>
<dbReference type="Gene3D" id="3.30.450.20">
    <property type="entry name" value="PAS domain"/>
    <property type="match status" value="1"/>
</dbReference>
<keyword evidence="7" id="KW-1133">Transmembrane helix</keyword>
<dbReference type="PROSITE" id="PS50011">
    <property type="entry name" value="PROTEIN_KINASE_DOM"/>
    <property type="match status" value="1"/>
</dbReference>
<dbReference type="PANTHER" id="PTHR43289:SF6">
    <property type="entry name" value="SERINE_THREONINE-PROTEIN KINASE NEKL-3"/>
    <property type="match status" value="1"/>
</dbReference>
<dbReference type="PROSITE" id="PS00108">
    <property type="entry name" value="PROTEIN_KINASE_ST"/>
    <property type="match status" value="1"/>
</dbReference>
<dbReference type="InterPro" id="IPR011009">
    <property type="entry name" value="Kinase-like_dom_sf"/>
</dbReference>
<dbReference type="AlphaFoldDB" id="A0A832I3J0"/>
<accession>A0A832I3J0</accession>
<evidence type="ECO:0000259" key="8">
    <source>
        <dbReference type="PROSITE" id="PS50011"/>
    </source>
</evidence>
<dbReference type="PROSITE" id="PS00107">
    <property type="entry name" value="PROTEIN_KINASE_ATP"/>
    <property type="match status" value="1"/>
</dbReference>
<feature type="compositionally biased region" description="Low complexity" evidence="6">
    <location>
        <begin position="1"/>
        <end position="30"/>
    </location>
</feature>
<dbReference type="GO" id="GO:0007165">
    <property type="term" value="P:signal transduction"/>
    <property type="evidence" value="ECO:0007669"/>
    <property type="project" value="InterPro"/>
</dbReference>
<dbReference type="SMART" id="SM00304">
    <property type="entry name" value="HAMP"/>
    <property type="match status" value="1"/>
</dbReference>
<keyword evidence="4 5" id="KW-0067">ATP-binding</keyword>
<gene>
    <name evidence="10" type="ORF">ENR23_10385</name>
</gene>
<dbReference type="InterPro" id="IPR000719">
    <property type="entry name" value="Prot_kinase_dom"/>
</dbReference>
<dbReference type="Gene3D" id="6.10.340.10">
    <property type="match status" value="1"/>
</dbReference>
<dbReference type="Pfam" id="PF00672">
    <property type="entry name" value="HAMP"/>
    <property type="match status" value="1"/>
</dbReference>
<dbReference type="Gene3D" id="1.10.510.10">
    <property type="entry name" value="Transferase(Phosphotransferase) domain 1"/>
    <property type="match status" value="1"/>
</dbReference>
<dbReference type="InterPro" id="IPR029150">
    <property type="entry name" value="dCache_3"/>
</dbReference>
<dbReference type="EMBL" id="DSQF01000022">
    <property type="protein sequence ID" value="HGZ43813.1"/>
    <property type="molecule type" value="Genomic_DNA"/>
</dbReference>
<dbReference type="Gene3D" id="3.30.200.20">
    <property type="entry name" value="Phosphorylase Kinase, domain 1"/>
    <property type="match status" value="1"/>
</dbReference>
<reference evidence="10" key="1">
    <citation type="journal article" date="2020" name="mSystems">
        <title>Genome- and Community-Level Interaction Insights into Carbon Utilization and Element Cycling Functions of Hydrothermarchaeota in Hydrothermal Sediment.</title>
        <authorList>
            <person name="Zhou Z."/>
            <person name="Liu Y."/>
            <person name="Xu W."/>
            <person name="Pan J."/>
            <person name="Luo Z.H."/>
            <person name="Li M."/>
        </authorList>
    </citation>
    <scope>NUCLEOTIDE SEQUENCE [LARGE SCALE GENOMIC DNA]</scope>
    <source>
        <strain evidence="10">SpSt-381</strain>
    </source>
</reference>
<keyword evidence="7" id="KW-0472">Membrane</keyword>
<dbReference type="GO" id="GO:0016020">
    <property type="term" value="C:membrane"/>
    <property type="evidence" value="ECO:0007669"/>
    <property type="project" value="InterPro"/>
</dbReference>
<dbReference type="InterPro" id="IPR017441">
    <property type="entry name" value="Protein_kinase_ATP_BS"/>
</dbReference>
<evidence type="ECO:0000256" key="5">
    <source>
        <dbReference type="PROSITE-ProRule" id="PRU10141"/>
    </source>
</evidence>
<dbReference type="GO" id="GO:0004674">
    <property type="term" value="F:protein serine/threonine kinase activity"/>
    <property type="evidence" value="ECO:0007669"/>
    <property type="project" value="TreeGrafter"/>
</dbReference>
<feature type="transmembrane region" description="Helical" evidence="7">
    <location>
        <begin position="54"/>
        <end position="75"/>
    </location>
</feature>
<evidence type="ECO:0000256" key="1">
    <source>
        <dbReference type="ARBA" id="ARBA00022679"/>
    </source>
</evidence>
<keyword evidence="7" id="KW-0812">Transmembrane</keyword>
<evidence type="ECO:0000256" key="4">
    <source>
        <dbReference type="ARBA" id="ARBA00022840"/>
    </source>
</evidence>
<protein>
    <submittedName>
        <fullName evidence="10">HAMP domain-containing protein</fullName>
    </submittedName>
</protein>
<feature type="region of interest" description="Disordered" evidence="6">
    <location>
        <begin position="1"/>
        <end position="45"/>
    </location>
</feature>
<dbReference type="PANTHER" id="PTHR43289">
    <property type="entry name" value="MITOGEN-ACTIVATED PROTEIN KINASE KINASE KINASE 20-RELATED"/>
    <property type="match status" value="1"/>
</dbReference>
<evidence type="ECO:0000256" key="2">
    <source>
        <dbReference type="ARBA" id="ARBA00022741"/>
    </source>
</evidence>
<keyword evidence="3" id="KW-0418">Kinase</keyword>
<dbReference type="SMART" id="SM00220">
    <property type="entry name" value="S_TKc"/>
    <property type="match status" value="1"/>
</dbReference>
<evidence type="ECO:0000313" key="10">
    <source>
        <dbReference type="EMBL" id="HGZ43813.1"/>
    </source>
</evidence>
<evidence type="ECO:0000256" key="6">
    <source>
        <dbReference type="SAM" id="MobiDB-lite"/>
    </source>
</evidence>
<dbReference type="SUPFAM" id="SSF56112">
    <property type="entry name" value="Protein kinase-like (PK-like)"/>
    <property type="match status" value="1"/>
</dbReference>
<feature type="transmembrane region" description="Helical" evidence="7">
    <location>
        <begin position="327"/>
        <end position="347"/>
    </location>
</feature>
<dbReference type="CDD" id="cd06225">
    <property type="entry name" value="HAMP"/>
    <property type="match status" value="1"/>
</dbReference>
<name>A0A832I3J0_UNCEI</name>